<dbReference type="RefSeq" id="WP_337711728.1">
    <property type="nucleotide sequence ID" value="NZ_JBBEGL010000001.1"/>
</dbReference>
<comment type="caution">
    <text evidence="3">The sequence shown here is derived from an EMBL/GenBank/DDBJ whole genome shotgun (WGS) entry which is preliminary data.</text>
</comment>
<keyword evidence="4" id="KW-1185">Reference proteome</keyword>
<comment type="similarity">
    <text evidence="2">Belongs to the LarC family.</text>
</comment>
<dbReference type="EC" id="4.99.1.12" evidence="2"/>
<evidence type="ECO:0000313" key="4">
    <source>
        <dbReference type="Proteomes" id="UP001370100"/>
    </source>
</evidence>
<dbReference type="Pfam" id="PF01969">
    <property type="entry name" value="Ni_insertion"/>
    <property type="match status" value="1"/>
</dbReference>
<dbReference type="InterPro" id="IPR002822">
    <property type="entry name" value="Ni_insertion"/>
</dbReference>
<dbReference type="NCBIfam" id="TIGR00299">
    <property type="entry name" value="nickel pincer cofactor biosynthesis protein LarC"/>
    <property type="match status" value="1"/>
</dbReference>
<comment type="function">
    <text evidence="2">Involved in the biosynthesis of a nickel-pincer cofactor ((SCS)Ni(II) pincer complex). Binds Ni(2+), and functions in nickel delivery to pyridinium-3,5-bisthiocarboxylic acid mononucleotide (P2TMN), to form the mature cofactor. Is thus probably required for the activation of nickel-pincer cofactor-dependent enzymes.</text>
</comment>
<keyword evidence="1 2" id="KW-0533">Nickel</keyword>
<evidence type="ECO:0000256" key="1">
    <source>
        <dbReference type="ARBA" id="ARBA00022596"/>
    </source>
</evidence>
<evidence type="ECO:0000256" key="2">
    <source>
        <dbReference type="HAMAP-Rule" id="MF_01074"/>
    </source>
</evidence>
<proteinExistence type="inferred from homology"/>
<dbReference type="EMBL" id="JBBEGL010000001">
    <property type="protein sequence ID" value="MEJ2885236.1"/>
    <property type="molecule type" value="Genomic_DNA"/>
</dbReference>
<dbReference type="PANTHER" id="PTHR36566:SF1">
    <property type="entry name" value="PYRIDINIUM-3,5-BISTHIOCARBOXYLIC ACID MONONUCLEOTIDE NICKEL INSERTION PROTEIN"/>
    <property type="match status" value="1"/>
</dbReference>
<name>A0ABU8MYM9_9PSEU</name>
<accession>A0ABU8MYM9</accession>
<comment type="catalytic activity">
    <reaction evidence="2">
        <text>Ni(II)-pyridinium-3,5-bisthiocarboxylate mononucleotide = pyridinium-3,5-bisthiocarboxylate mononucleotide + Ni(2+)</text>
        <dbReference type="Rhea" id="RHEA:54784"/>
        <dbReference type="ChEBI" id="CHEBI:49786"/>
        <dbReference type="ChEBI" id="CHEBI:137372"/>
        <dbReference type="ChEBI" id="CHEBI:137373"/>
        <dbReference type="EC" id="4.99.1.12"/>
    </reaction>
</comment>
<sequence length="400" mass="40899">MGEAGWVDATAGAAGDMLLAALVDAGAAEDRVRASVAALGIPGLDVRTEDDRRGGLRCRRAHVTVPDDPGHRRLPDILALVDRADLPPRARDAAHRTFTLLAAAEAAVHGTDPATVTLHEVGAHDALADVVGVVSAADDLGLLADGATLACSPLAAGSGTVRAAHGRLPVPVPAVVELAARHGLALGGDDPGGDLAGERTTPTGAALLAALARPGPFPAMTVRAVGVGGGARDTPDRPNVTRVVLGAARSAEGVRTGEVVVLEATVDDLDPQLWPSVLEAVRAAGAWDCWTSPIVARHGRPGHVLSAVCDEAVRPAVADAVFRHTTTIGLRWSAWQRETLPRRAVTVVVGGHDVTVKVARLADGTERAKPEIADVEAAARALGVPVAEVAARARDALSRS</sequence>
<dbReference type="HAMAP" id="MF_01074">
    <property type="entry name" value="LarC"/>
    <property type="match status" value="1"/>
</dbReference>
<dbReference type="Proteomes" id="UP001370100">
    <property type="component" value="Unassembled WGS sequence"/>
</dbReference>
<keyword evidence="2 3" id="KW-0456">Lyase</keyword>
<dbReference type="GO" id="GO:0016829">
    <property type="term" value="F:lyase activity"/>
    <property type="evidence" value="ECO:0007669"/>
    <property type="project" value="UniProtKB-KW"/>
</dbReference>
<reference evidence="3 4" key="1">
    <citation type="submission" date="2024-03" db="EMBL/GenBank/DDBJ databases">
        <title>Actinomycetospora sp. OC33-EN06, a novel actinomycete isolated from wild orchid (Aerides multiflora).</title>
        <authorList>
            <person name="Suriyachadkun C."/>
        </authorList>
    </citation>
    <scope>NUCLEOTIDE SEQUENCE [LARGE SCALE GENOMIC DNA]</scope>
    <source>
        <strain evidence="3 4">OC33-EN06</strain>
    </source>
</reference>
<dbReference type="Gene3D" id="3.30.70.1380">
    <property type="entry name" value="Transcriptional regulatory protein pf0864 domain like"/>
    <property type="match status" value="1"/>
</dbReference>
<dbReference type="PANTHER" id="PTHR36566">
    <property type="entry name" value="NICKEL INSERTION PROTEIN-RELATED"/>
    <property type="match status" value="1"/>
</dbReference>
<organism evidence="3 4">
    <name type="scientific">Actinomycetospora aeridis</name>
    <dbReference type="NCBI Taxonomy" id="3129231"/>
    <lineage>
        <taxon>Bacteria</taxon>
        <taxon>Bacillati</taxon>
        <taxon>Actinomycetota</taxon>
        <taxon>Actinomycetes</taxon>
        <taxon>Pseudonocardiales</taxon>
        <taxon>Pseudonocardiaceae</taxon>
        <taxon>Actinomycetospora</taxon>
    </lineage>
</organism>
<protein>
    <recommendedName>
        <fullName evidence="2">Pyridinium-3,5-bisthiocarboxylic acid mononucleotide nickel insertion protein</fullName>
        <shortName evidence="2">P2TMN nickel insertion protein</shortName>
        <ecNumber evidence="2">4.99.1.12</ecNumber>
    </recommendedName>
    <alternativeName>
        <fullName evidence="2">Nickel-pincer cofactor biosynthesis protein LarC</fullName>
    </alternativeName>
</protein>
<evidence type="ECO:0000313" key="3">
    <source>
        <dbReference type="EMBL" id="MEJ2885236.1"/>
    </source>
</evidence>
<gene>
    <name evidence="2 3" type="primary">larC</name>
    <name evidence="3" type="ORF">WCD41_02145</name>
</gene>